<gene>
    <name evidence="8" type="ORF">IAD24_00630</name>
</gene>
<reference evidence="8" key="2">
    <citation type="journal article" date="2021" name="PeerJ">
        <title>Extensive microbial diversity within the chicken gut microbiome revealed by metagenomics and culture.</title>
        <authorList>
            <person name="Gilroy R."/>
            <person name="Ravi A."/>
            <person name="Getino M."/>
            <person name="Pursley I."/>
            <person name="Horton D.L."/>
            <person name="Alikhan N.F."/>
            <person name="Baker D."/>
            <person name="Gharbi K."/>
            <person name="Hall N."/>
            <person name="Watson M."/>
            <person name="Adriaenssens E.M."/>
            <person name="Foster-Nyarko E."/>
            <person name="Jarju S."/>
            <person name="Secka A."/>
            <person name="Antonio M."/>
            <person name="Oren A."/>
            <person name="Chaudhuri R.R."/>
            <person name="La Ragione R."/>
            <person name="Hildebrand F."/>
            <person name="Pallen M.J."/>
        </authorList>
    </citation>
    <scope>NUCLEOTIDE SEQUENCE</scope>
    <source>
        <strain evidence="8">ChiGjej2B2-16831</strain>
    </source>
</reference>
<evidence type="ECO:0000256" key="1">
    <source>
        <dbReference type="ARBA" id="ARBA00004141"/>
    </source>
</evidence>
<evidence type="ECO:0000259" key="7">
    <source>
        <dbReference type="Pfam" id="PF04138"/>
    </source>
</evidence>
<dbReference type="PANTHER" id="PTHR10859:SF114">
    <property type="entry name" value="DOLICHOL-PHOSPHATE MANNOSYLTRANSFERASE"/>
    <property type="match status" value="1"/>
</dbReference>
<dbReference type="GO" id="GO:0006487">
    <property type="term" value="P:protein N-linked glycosylation"/>
    <property type="evidence" value="ECO:0007669"/>
    <property type="project" value="TreeGrafter"/>
</dbReference>
<feature type="transmembrane region" description="Helical" evidence="5">
    <location>
        <begin position="312"/>
        <end position="332"/>
    </location>
</feature>
<proteinExistence type="predicted"/>
<dbReference type="SUPFAM" id="SSF53448">
    <property type="entry name" value="Nucleotide-diphospho-sugar transferases"/>
    <property type="match status" value="1"/>
</dbReference>
<feature type="domain" description="Glycosyltransferase 2-like" evidence="6">
    <location>
        <begin position="3"/>
        <end position="130"/>
    </location>
</feature>
<dbReference type="Pfam" id="PF04138">
    <property type="entry name" value="GtrA_DPMS_TM"/>
    <property type="match status" value="1"/>
</dbReference>
<dbReference type="InterPro" id="IPR001173">
    <property type="entry name" value="Glyco_trans_2-like"/>
</dbReference>
<dbReference type="Proteomes" id="UP000824128">
    <property type="component" value="Unassembled WGS sequence"/>
</dbReference>
<dbReference type="GO" id="GO:0000271">
    <property type="term" value="P:polysaccharide biosynthetic process"/>
    <property type="evidence" value="ECO:0007669"/>
    <property type="project" value="InterPro"/>
</dbReference>
<organism evidence="8 9">
    <name type="scientific">Candidatus Aphodomorpha intestinavium</name>
    <dbReference type="NCBI Taxonomy" id="2840672"/>
    <lineage>
        <taxon>Bacteria</taxon>
        <taxon>Bacillati</taxon>
        <taxon>Bacillota</taxon>
        <taxon>Clostridia</taxon>
        <taxon>Eubacteriales</taxon>
        <taxon>Candidatus Aphodomorpha</taxon>
    </lineage>
</organism>
<feature type="transmembrane region" description="Helical" evidence="5">
    <location>
        <begin position="219"/>
        <end position="240"/>
    </location>
</feature>
<keyword evidence="3 5" id="KW-1133">Transmembrane helix</keyword>
<evidence type="ECO:0000256" key="5">
    <source>
        <dbReference type="SAM" id="Phobius"/>
    </source>
</evidence>
<feature type="domain" description="GtrA/DPMS transmembrane" evidence="7">
    <location>
        <begin position="222"/>
        <end position="338"/>
    </location>
</feature>
<dbReference type="InterPro" id="IPR029044">
    <property type="entry name" value="Nucleotide-diphossugar_trans"/>
</dbReference>
<evidence type="ECO:0000256" key="2">
    <source>
        <dbReference type="ARBA" id="ARBA00022692"/>
    </source>
</evidence>
<evidence type="ECO:0000259" key="6">
    <source>
        <dbReference type="Pfam" id="PF00535"/>
    </source>
</evidence>
<dbReference type="AlphaFoldDB" id="A0A9D1SSK8"/>
<dbReference type="CDD" id="cd04179">
    <property type="entry name" value="DPM_DPG-synthase_like"/>
    <property type="match status" value="1"/>
</dbReference>
<name>A0A9D1SSK8_9FIRM</name>
<accession>A0A9D1SSK8</accession>
<protein>
    <submittedName>
        <fullName evidence="8">Bifunctional glycosyltransferase family 2/GtrA family protein</fullName>
    </submittedName>
</protein>
<dbReference type="EMBL" id="DVNZ01000020">
    <property type="protein sequence ID" value="HIU93639.1"/>
    <property type="molecule type" value="Genomic_DNA"/>
</dbReference>
<comment type="caution">
    <text evidence="8">The sequence shown here is derived from an EMBL/GenBank/DDBJ whole genome shotgun (WGS) entry which is preliminary data.</text>
</comment>
<reference evidence="8" key="1">
    <citation type="submission" date="2020-10" db="EMBL/GenBank/DDBJ databases">
        <authorList>
            <person name="Gilroy R."/>
        </authorList>
    </citation>
    <scope>NUCLEOTIDE SEQUENCE</scope>
    <source>
        <strain evidence="8">ChiGjej2B2-16831</strain>
    </source>
</reference>
<evidence type="ECO:0000256" key="3">
    <source>
        <dbReference type="ARBA" id="ARBA00022989"/>
    </source>
</evidence>
<feature type="transmembrane region" description="Helical" evidence="5">
    <location>
        <begin position="252"/>
        <end position="272"/>
    </location>
</feature>
<comment type="subcellular location">
    <subcellularLocation>
        <location evidence="1">Membrane</location>
        <topology evidence="1">Multi-pass membrane protein</topology>
    </subcellularLocation>
</comment>
<keyword evidence="4 5" id="KW-0472">Membrane</keyword>
<dbReference type="Pfam" id="PF00535">
    <property type="entry name" value="Glycos_transf_2"/>
    <property type="match status" value="1"/>
</dbReference>
<dbReference type="PANTHER" id="PTHR10859">
    <property type="entry name" value="GLYCOSYL TRANSFERASE"/>
    <property type="match status" value="1"/>
</dbReference>
<evidence type="ECO:0000313" key="9">
    <source>
        <dbReference type="Proteomes" id="UP000824128"/>
    </source>
</evidence>
<feature type="transmembrane region" description="Helical" evidence="5">
    <location>
        <begin position="284"/>
        <end position="306"/>
    </location>
</feature>
<evidence type="ECO:0000256" key="4">
    <source>
        <dbReference type="ARBA" id="ARBA00023136"/>
    </source>
</evidence>
<evidence type="ECO:0000313" key="8">
    <source>
        <dbReference type="EMBL" id="HIU93639.1"/>
    </source>
</evidence>
<dbReference type="Gene3D" id="3.90.550.10">
    <property type="entry name" value="Spore Coat Polysaccharide Biosynthesis Protein SpsA, Chain A"/>
    <property type="match status" value="1"/>
</dbReference>
<dbReference type="GO" id="GO:0016020">
    <property type="term" value="C:membrane"/>
    <property type="evidence" value="ECO:0007669"/>
    <property type="project" value="UniProtKB-SubCell"/>
</dbReference>
<dbReference type="InterPro" id="IPR007267">
    <property type="entry name" value="GtrA_DPMS_TM"/>
</dbReference>
<sequence>MIVVIPAYQPDEKLAALVSELRQRTDYAIVIVNDGSSEDRLPLFARLEADAVVLRHDVNRGKGRALKTAFSYIREHYPESEGVVTVDADGQHLVPDIVRVCEDWAAHPQALVLGSRRFTGDVPFKSRAGNAITRKVFHISTGVKVFDTQTGLRAFSVSRIPMMLEMKGDRYEYEINVLLYATRHRVPIREVWIETVYIEDNASSHFHAVRDAWRIYKMILLFVASSLTAAALDYVLVLVLEPLLSHFVRPPLLLATATARVISSLCNYFLNGKLVFGECSRRSIVRYYLLVAGIYLVNYLLLALLTVSPIGLPLWIAKLLVEAVLYPLSFYLQRRFVFSGGVDG</sequence>
<keyword evidence="2 5" id="KW-0812">Transmembrane</keyword>